<comment type="caution">
    <text evidence="2">The sequence shown here is derived from an EMBL/GenBank/DDBJ whole genome shotgun (WGS) entry which is preliminary data.</text>
</comment>
<evidence type="ECO:0000259" key="1">
    <source>
        <dbReference type="PROSITE" id="PS51186"/>
    </source>
</evidence>
<dbReference type="Proteomes" id="UP000284531">
    <property type="component" value="Unassembled WGS sequence"/>
</dbReference>
<dbReference type="SUPFAM" id="SSF55729">
    <property type="entry name" value="Acyl-CoA N-acyltransferases (Nat)"/>
    <property type="match status" value="1"/>
</dbReference>
<gene>
    <name evidence="2" type="ORF">BXY64_4152</name>
</gene>
<accession>A0A419WGD7</accession>
<feature type="domain" description="N-acetyltransferase" evidence="1">
    <location>
        <begin position="16"/>
        <end position="169"/>
    </location>
</feature>
<dbReference type="AlphaFoldDB" id="A0A419WGD7"/>
<dbReference type="PANTHER" id="PTHR43792">
    <property type="entry name" value="GNAT FAMILY, PUTATIVE (AFU_ORTHOLOGUE AFUA_3G00765)-RELATED-RELATED"/>
    <property type="match status" value="1"/>
</dbReference>
<organism evidence="2 3">
    <name type="scientific">Marinifilum flexuosum</name>
    <dbReference type="NCBI Taxonomy" id="1117708"/>
    <lineage>
        <taxon>Bacteria</taxon>
        <taxon>Pseudomonadati</taxon>
        <taxon>Bacteroidota</taxon>
        <taxon>Bacteroidia</taxon>
        <taxon>Marinilabiliales</taxon>
        <taxon>Marinifilaceae</taxon>
    </lineage>
</organism>
<dbReference type="PANTHER" id="PTHR43792:SF1">
    <property type="entry name" value="N-ACETYLTRANSFERASE DOMAIN-CONTAINING PROTEIN"/>
    <property type="match status" value="1"/>
</dbReference>
<evidence type="ECO:0000313" key="2">
    <source>
        <dbReference type="EMBL" id="RKD94564.1"/>
    </source>
</evidence>
<dbReference type="InterPro" id="IPR016181">
    <property type="entry name" value="Acyl_CoA_acyltransferase"/>
</dbReference>
<dbReference type="Gene3D" id="3.40.630.30">
    <property type="match status" value="1"/>
</dbReference>
<dbReference type="InterPro" id="IPR000182">
    <property type="entry name" value="GNAT_dom"/>
</dbReference>
<keyword evidence="2" id="KW-0808">Transferase</keyword>
<dbReference type="GO" id="GO:0016747">
    <property type="term" value="F:acyltransferase activity, transferring groups other than amino-acyl groups"/>
    <property type="evidence" value="ECO:0007669"/>
    <property type="project" value="InterPro"/>
</dbReference>
<sequence length="173" mass="20079">MNKKQNLKAILETKRLQLRELTPEDAQSMFDLNSDPEVIKYTGDPPFESVEQTKVFLQNYDDYKKNGFGRWAMISKAENEFIGWCGLKLNEEKLIDLGFRVFRKHWNKGYASEAAKACIHYGFETLGFDQITGRVLSENTASIKVLEKLGMQYWKSGTCHGFENARYYRIIKA</sequence>
<dbReference type="InterPro" id="IPR051531">
    <property type="entry name" value="N-acetyltransferase"/>
</dbReference>
<keyword evidence="3" id="KW-1185">Reference proteome</keyword>
<dbReference type="EMBL" id="RAPQ01000014">
    <property type="protein sequence ID" value="RKD94564.1"/>
    <property type="molecule type" value="Genomic_DNA"/>
</dbReference>
<dbReference type="RefSeq" id="WP_211334567.1">
    <property type="nucleotide sequence ID" value="NZ_RAPQ01000014.1"/>
</dbReference>
<dbReference type="PROSITE" id="PS51186">
    <property type="entry name" value="GNAT"/>
    <property type="match status" value="1"/>
</dbReference>
<name>A0A419WGD7_9BACT</name>
<dbReference type="Pfam" id="PF13302">
    <property type="entry name" value="Acetyltransf_3"/>
    <property type="match status" value="1"/>
</dbReference>
<proteinExistence type="predicted"/>
<protein>
    <submittedName>
        <fullName evidence="2">RimJ/RimL family protein N-acetyltransferase</fullName>
    </submittedName>
</protein>
<evidence type="ECO:0000313" key="3">
    <source>
        <dbReference type="Proteomes" id="UP000284531"/>
    </source>
</evidence>
<reference evidence="2 3" key="1">
    <citation type="submission" date="2018-09" db="EMBL/GenBank/DDBJ databases">
        <title>Genomic Encyclopedia of Archaeal and Bacterial Type Strains, Phase II (KMG-II): from individual species to whole genera.</title>
        <authorList>
            <person name="Goeker M."/>
        </authorList>
    </citation>
    <scope>NUCLEOTIDE SEQUENCE [LARGE SCALE GENOMIC DNA]</scope>
    <source>
        <strain evidence="2 3">DSM 21950</strain>
    </source>
</reference>